<evidence type="ECO:0000313" key="3">
    <source>
        <dbReference type="Proteomes" id="UP000006160"/>
    </source>
</evidence>
<dbReference type="Proteomes" id="UP000006160">
    <property type="component" value="Unassembled WGS sequence"/>
</dbReference>
<protein>
    <submittedName>
        <fullName evidence="2">Uncharacterized protein</fullName>
    </submittedName>
</protein>
<dbReference type="AlphaFoldDB" id="A0A9P2G6V4"/>
<evidence type="ECO:0000256" key="1">
    <source>
        <dbReference type="SAM" id="Phobius"/>
    </source>
</evidence>
<evidence type="ECO:0000313" key="2">
    <source>
        <dbReference type="EMBL" id="EES91083.1"/>
    </source>
</evidence>
<name>A0A9P2G6V4_CLOBO</name>
<gene>
    <name evidence="2" type="ORF">CLG_B1860</name>
</gene>
<reference evidence="2 3" key="1">
    <citation type="submission" date="2009-10" db="EMBL/GenBank/DDBJ databases">
        <authorList>
            <person name="Shrivastava S."/>
            <person name="Brinkac L.B."/>
            <person name="Brown J.L."/>
            <person name="Bruce D.B."/>
            <person name="Detter C."/>
            <person name="Green L.D."/>
            <person name="Munk C.A."/>
            <person name="Rogers Y.C."/>
            <person name="Tapia R."/>
            <person name="Saunders E.S."/>
            <person name="Sims D.R."/>
            <person name="Smith L.A."/>
            <person name="Smith T.J."/>
            <person name="Sutton G."/>
            <person name="Brettin T."/>
        </authorList>
    </citation>
    <scope>NUCLEOTIDE SEQUENCE [LARGE SCALE GENOMIC DNA]</scope>
    <source>
        <strain evidence="3">D str. 1873</strain>
    </source>
</reference>
<keyword evidence="1" id="KW-1133">Transmembrane helix</keyword>
<accession>A0A9P2G6V4</accession>
<dbReference type="EMBL" id="ACSJ01000007">
    <property type="protein sequence ID" value="EES91083.1"/>
    <property type="molecule type" value="Genomic_DNA"/>
</dbReference>
<comment type="caution">
    <text evidence="2">The sequence shown here is derived from an EMBL/GenBank/DDBJ whole genome shotgun (WGS) entry which is preliminary data.</text>
</comment>
<dbReference type="RefSeq" id="WP_003375617.1">
    <property type="nucleotide sequence ID" value="NZ_ACSJ01000007.1"/>
</dbReference>
<keyword evidence="1" id="KW-0812">Transmembrane</keyword>
<organism evidence="2 3">
    <name type="scientific">Clostridium botulinum D str. 1873</name>
    <dbReference type="NCBI Taxonomy" id="592027"/>
    <lineage>
        <taxon>Bacteria</taxon>
        <taxon>Bacillati</taxon>
        <taxon>Bacillota</taxon>
        <taxon>Clostridia</taxon>
        <taxon>Eubacteriales</taxon>
        <taxon>Clostridiaceae</taxon>
        <taxon>Clostridium</taxon>
    </lineage>
</organism>
<sequence>MEKSKDKNFNILGIILSIIIIGIAVFFASYYFFMYKSLKIYRDNLNIEIKRINKVNVSVEKFIKLNEFNTEEIINNMQKNISSLQSNLHNIRNLNPTEKYTNDHKNLINGVENNILIYKQVISTLKNKESLNLNSFLHTLEKYKSDTINYYSYVSIKKIKINLPEETINFLTDFKKHIQKLIKNNIDNEISKKQTTNFIDYINDIVIKFNNLKTDYISNIKSKLISKGYTSLLNDIAENESSLNALNANLSILTIPKDGTPTYEAFIKTLESYHSYIENLKYNLNIEQLTYSSDIIKKDSINKLYESSREDFENVEKDYRKFLDLFDEYKNS</sequence>
<feature type="transmembrane region" description="Helical" evidence="1">
    <location>
        <begin position="12"/>
        <end position="33"/>
    </location>
</feature>
<keyword evidence="1" id="KW-0472">Membrane</keyword>
<proteinExistence type="predicted"/>